<feature type="signal peptide" evidence="2">
    <location>
        <begin position="1"/>
        <end position="19"/>
    </location>
</feature>
<dbReference type="PANTHER" id="PTHR42951:SF4">
    <property type="entry name" value="ACYL-COENZYME A THIOESTERASE MBLAC2"/>
    <property type="match status" value="1"/>
</dbReference>
<dbReference type="STRING" id="1678841.TBC1_12119"/>
<evidence type="ECO:0000313" key="4">
    <source>
        <dbReference type="EMBL" id="GAP44318.1"/>
    </source>
</evidence>
<dbReference type="Gene3D" id="3.60.15.10">
    <property type="entry name" value="Ribonuclease Z/Hydroxyacylglutathione hydrolase-like"/>
    <property type="match status" value="1"/>
</dbReference>
<gene>
    <name evidence="4" type="ORF">TBC1_12119</name>
</gene>
<dbReference type="InterPro" id="IPR001279">
    <property type="entry name" value="Metallo-B-lactamas"/>
</dbReference>
<dbReference type="CDD" id="cd16282">
    <property type="entry name" value="metallo-hydrolase-like_MBL-fold"/>
    <property type="match status" value="1"/>
</dbReference>
<evidence type="ECO:0000256" key="1">
    <source>
        <dbReference type="ARBA" id="ARBA00005250"/>
    </source>
</evidence>
<dbReference type="GO" id="GO:0017001">
    <property type="term" value="P:antibiotic catabolic process"/>
    <property type="evidence" value="ECO:0007669"/>
    <property type="project" value="UniProtKB-ARBA"/>
</dbReference>
<dbReference type="PANTHER" id="PTHR42951">
    <property type="entry name" value="METALLO-BETA-LACTAMASE DOMAIN-CONTAINING"/>
    <property type="match status" value="1"/>
</dbReference>
<keyword evidence="5" id="KW-1185">Reference proteome</keyword>
<dbReference type="EMBL" id="DF968183">
    <property type="protein sequence ID" value="GAP44318.1"/>
    <property type="molecule type" value="Genomic_DNA"/>
</dbReference>
<organism evidence="4">
    <name type="scientific">Lentimicrobium saccharophilum</name>
    <dbReference type="NCBI Taxonomy" id="1678841"/>
    <lineage>
        <taxon>Bacteria</taxon>
        <taxon>Pseudomonadati</taxon>
        <taxon>Bacteroidota</taxon>
        <taxon>Bacteroidia</taxon>
        <taxon>Bacteroidales</taxon>
        <taxon>Lentimicrobiaceae</taxon>
        <taxon>Lentimicrobium</taxon>
    </lineage>
</organism>
<reference evidence="4" key="1">
    <citation type="journal article" date="2015" name="Genome Announc.">
        <title>Draft Genome Sequence of Bacteroidales Strain TBC1, a Novel Isolate from a Methanogenic Wastewater Treatment System.</title>
        <authorList>
            <person name="Tourlousse D.M."/>
            <person name="Matsuura N."/>
            <person name="Sun L."/>
            <person name="Toyonaga M."/>
            <person name="Kuroda K."/>
            <person name="Ohashi A."/>
            <person name="Cruz R."/>
            <person name="Yamaguchi T."/>
            <person name="Sekiguchi Y."/>
        </authorList>
    </citation>
    <scope>NUCLEOTIDE SEQUENCE [LARGE SCALE GENOMIC DNA]</scope>
    <source>
        <strain evidence="4">TBC1</strain>
    </source>
</reference>
<dbReference type="RefSeq" id="WP_062043404.1">
    <property type="nucleotide sequence ID" value="NZ_DF968183.1"/>
</dbReference>
<comment type="similarity">
    <text evidence="1">Belongs to the metallo-beta-lactamase superfamily. Class-B beta-lactamase family.</text>
</comment>
<dbReference type="OrthoDB" id="9802897at2"/>
<dbReference type="AlphaFoldDB" id="A0A0S7C2E1"/>
<feature type="chain" id="PRO_5006633465" evidence="2">
    <location>
        <begin position="20"/>
        <end position="287"/>
    </location>
</feature>
<dbReference type="InterPro" id="IPR050855">
    <property type="entry name" value="NDM-1-like"/>
</dbReference>
<name>A0A0S7C2E1_9BACT</name>
<proteinExistence type="inferred from homology"/>
<sequence>MKNIVFALLLSLLTGAVFAQSETVKTEITTTELAPGIHRLFVDNRVSVVVQTGNDGVLVIDAAYERTGNDLLAAINSISDKEIRFLINTHMHGDHTGGNAVVGKGAHVIAHPGVKKFLSGGDKAMPDKTAHGLPDITTTGIMTLDFNGETIEITHLPGGHTDNDLVVYFPASRVVVTGDLLFAGYFPYVDVGNGGNPLTYLKNVEWILNTYPDDVTFSGGHGPVFSKKDYKTWLSALNETIDILLKAKARGMDAEQMKTARLLSEWASFGSFFITEDRWIDTLFPFL</sequence>
<evidence type="ECO:0000256" key="2">
    <source>
        <dbReference type="SAM" id="SignalP"/>
    </source>
</evidence>
<evidence type="ECO:0000313" key="5">
    <source>
        <dbReference type="Proteomes" id="UP000053091"/>
    </source>
</evidence>
<dbReference type="SMART" id="SM00849">
    <property type="entry name" value="Lactamase_B"/>
    <property type="match status" value="1"/>
</dbReference>
<evidence type="ECO:0000259" key="3">
    <source>
        <dbReference type="SMART" id="SM00849"/>
    </source>
</evidence>
<feature type="domain" description="Metallo-beta-lactamase" evidence="3">
    <location>
        <begin position="44"/>
        <end position="221"/>
    </location>
</feature>
<keyword evidence="2" id="KW-0732">Signal</keyword>
<accession>A0A0S7C2E1</accession>
<dbReference type="Pfam" id="PF00753">
    <property type="entry name" value="Lactamase_B"/>
    <property type="match status" value="1"/>
</dbReference>
<dbReference type="SUPFAM" id="SSF56281">
    <property type="entry name" value="Metallo-hydrolase/oxidoreductase"/>
    <property type="match status" value="1"/>
</dbReference>
<protein>
    <submittedName>
        <fullName evidence="4">Glyoxylase</fullName>
    </submittedName>
</protein>
<dbReference type="InterPro" id="IPR036866">
    <property type="entry name" value="RibonucZ/Hydroxyglut_hydro"/>
</dbReference>
<dbReference type="Proteomes" id="UP000053091">
    <property type="component" value="Unassembled WGS sequence"/>
</dbReference>